<dbReference type="EMBL" id="CP009438">
    <property type="protein sequence ID" value="AIR97433.1"/>
    <property type="molecule type" value="Genomic_DNA"/>
</dbReference>
<feature type="domain" description="SnoaL-like" evidence="1">
    <location>
        <begin position="13"/>
        <end position="125"/>
    </location>
</feature>
<dbReference type="Gene3D" id="3.10.450.50">
    <property type="match status" value="1"/>
</dbReference>
<dbReference type="Proteomes" id="UP000029482">
    <property type="component" value="Chromosome"/>
</dbReference>
<dbReference type="KEGG" id="sgu:SGLAU_07090"/>
<dbReference type="Pfam" id="PF12680">
    <property type="entry name" value="SnoaL_2"/>
    <property type="match status" value="1"/>
</dbReference>
<dbReference type="InterPro" id="IPR032710">
    <property type="entry name" value="NTF2-like_dom_sf"/>
</dbReference>
<reference evidence="3" key="1">
    <citation type="journal article" date="2015" name="J. Biotechnol.">
        <title>Complete genome sequence of the actinobacterium Streptomyces glaucescens GLA.O (DSM 40922) consisting of a linear chromosome and one linear plasmid.</title>
        <authorList>
            <person name="Ortseifen V."/>
            <person name="Winkler A."/>
            <person name="Albersmeier A."/>
            <person name="Wendler S."/>
            <person name="Puhler A."/>
            <person name="Kalinowski J."/>
            <person name="Ruckert C."/>
        </authorList>
    </citation>
    <scope>NUCLEOTIDE SEQUENCE [LARGE SCALE GENOMIC DNA]</scope>
    <source>
        <strain evidence="3">DSM 40922 / GLA O</strain>
    </source>
</reference>
<dbReference type="RefSeq" id="WP_043499309.1">
    <property type="nucleotide sequence ID" value="NZ_CP009438.1"/>
</dbReference>
<accession>A0A089X2Z2</accession>
<protein>
    <recommendedName>
        <fullName evidence="1">SnoaL-like domain-containing protein</fullName>
    </recommendedName>
</protein>
<dbReference type="STRING" id="1907.SGLAU_07090"/>
<sequence>MSEATEHTRDVAKRWFSALTGGDFATALSLLADDVEWINYRPVPGYNDDMKWIGTLHSRDEVAESVRVFAGQCDVVSEELLDLVVEGEKAAGIIHEISRVKETGIDFEIVFTHWLTVRDGRIVRWESHTDPSQIIRAIRGDAPQAKAAS</sequence>
<name>A0A089X2Z2_STRGA</name>
<evidence type="ECO:0000313" key="2">
    <source>
        <dbReference type="EMBL" id="AIR97433.1"/>
    </source>
</evidence>
<dbReference type="eggNOG" id="COG3631">
    <property type="taxonomic scope" value="Bacteria"/>
</dbReference>
<organism evidence="2 3">
    <name type="scientific">Streptomyces glaucescens</name>
    <dbReference type="NCBI Taxonomy" id="1907"/>
    <lineage>
        <taxon>Bacteria</taxon>
        <taxon>Bacillati</taxon>
        <taxon>Actinomycetota</taxon>
        <taxon>Actinomycetes</taxon>
        <taxon>Kitasatosporales</taxon>
        <taxon>Streptomycetaceae</taxon>
        <taxon>Streptomyces</taxon>
    </lineage>
</organism>
<dbReference type="InterPro" id="IPR037401">
    <property type="entry name" value="SnoaL-like"/>
</dbReference>
<dbReference type="SUPFAM" id="SSF54427">
    <property type="entry name" value="NTF2-like"/>
    <property type="match status" value="1"/>
</dbReference>
<evidence type="ECO:0000259" key="1">
    <source>
        <dbReference type="Pfam" id="PF12680"/>
    </source>
</evidence>
<dbReference type="HOGENOM" id="CLU_107220_3_3_11"/>
<gene>
    <name evidence="2" type="ORF">SGLAU_07090</name>
</gene>
<evidence type="ECO:0000313" key="3">
    <source>
        <dbReference type="Proteomes" id="UP000029482"/>
    </source>
</evidence>
<proteinExistence type="predicted"/>
<dbReference type="AlphaFoldDB" id="A0A089X2Z2"/>
<keyword evidence="3" id="KW-1185">Reference proteome</keyword>